<dbReference type="Proteomes" id="UP001387215">
    <property type="component" value="Unassembled WGS sequence"/>
</dbReference>
<dbReference type="SUPFAM" id="SSF116734">
    <property type="entry name" value="DNA methylase specificity domain"/>
    <property type="match status" value="1"/>
</dbReference>
<dbReference type="PRINTS" id="PR00507">
    <property type="entry name" value="N12N6MTFRASE"/>
</dbReference>
<keyword evidence="4" id="KW-1185">Reference proteome</keyword>
<evidence type="ECO:0000256" key="1">
    <source>
        <dbReference type="ARBA" id="ARBA00006594"/>
    </source>
</evidence>
<name>A0ABU8CZ29_9GAMM</name>
<dbReference type="Gene3D" id="3.40.50.150">
    <property type="entry name" value="Vaccinia Virus protein VP39"/>
    <property type="match status" value="1"/>
</dbReference>
<keyword evidence="3" id="KW-0808">Transferase</keyword>
<proteinExistence type="inferred from homology"/>
<comment type="similarity">
    <text evidence="1">Belongs to the N(4)/N(6)-methyltransferase family.</text>
</comment>
<accession>A0ABU8CZ29</accession>
<dbReference type="GO" id="GO:0008168">
    <property type="term" value="F:methyltransferase activity"/>
    <property type="evidence" value="ECO:0007669"/>
    <property type="project" value="UniProtKB-KW"/>
</dbReference>
<dbReference type="EMBL" id="JBANDL010000002">
    <property type="protein sequence ID" value="MEI2453142.1"/>
    <property type="molecule type" value="Genomic_DNA"/>
</dbReference>
<dbReference type="PANTHER" id="PTHR42998">
    <property type="entry name" value="TYPE I RESTRICTION ENZYME HINDVIIP M PROTEIN-RELATED"/>
    <property type="match status" value="1"/>
</dbReference>
<dbReference type="InterPro" id="IPR052916">
    <property type="entry name" value="Type-I_RE_MTase_Subunit"/>
</dbReference>
<evidence type="ECO:0000259" key="2">
    <source>
        <dbReference type="Pfam" id="PF02384"/>
    </source>
</evidence>
<dbReference type="InterPro" id="IPR029063">
    <property type="entry name" value="SAM-dependent_MTases_sf"/>
</dbReference>
<sequence>MMDRRRSDRLGRYYTQETIAALLVSSMNVTAPKTVIDLGAGDGTLIGEAAKRWRAARYVTVDIDAGAGSGRLPTLHGSAFRHYTGDALDSRLSDHLGVPWGDACVAVCNPPYIKPRWRQHFRSILEDVGLDHVLPRAEDIPADVLFVAQNLRLLKKGGRLGLIIPDGLVAGERFAAFRRTLVERHAIDQVIELPRNIFSRTEAKAHIVVLTKATAQRADIAVRKLEPAGQLSSPMLVAPERAIQRLDYSYYTALAVPPTKRRRSPVRLADLTRSVERGNYSSRSLRDVTFPVFHTTHLLEGVEKVPRSFVLPKIHRNRVNGVTARTGDILVARVGRNLSKKICQVARGPVVVSDCFLVVRANPGDRDRLFALLTSSRGRAALDAVAHGVGARFITPSALLGLSL</sequence>
<dbReference type="RefSeq" id="WP_336133025.1">
    <property type="nucleotide sequence ID" value="NZ_JBANDL010000002.1"/>
</dbReference>
<dbReference type="PANTHER" id="PTHR42998:SF1">
    <property type="entry name" value="TYPE I RESTRICTION ENZYME HINDI METHYLASE SUBUNIT"/>
    <property type="match status" value="1"/>
</dbReference>
<evidence type="ECO:0000313" key="3">
    <source>
        <dbReference type="EMBL" id="MEI2453142.1"/>
    </source>
</evidence>
<comment type="caution">
    <text evidence="3">The sequence shown here is derived from an EMBL/GenBank/DDBJ whole genome shotgun (WGS) entry which is preliminary data.</text>
</comment>
<dbReference type="Pfam" id="PF02384">
    <property type="entry name" value="N6_Mtase"/>
    <property type="match status" value="1"/>
</dbReference>
<gene>
    <name evidence="3" type="ORF">V2J18_00465</name>
</gene>
<evidence type="ECO:0000313" key="4">
    <source>
        <dbReference type="Proteomes" id="UP001387215"/>
    </source>
</evidence>
<reference evidence="3 4" key="1">
    <citation type="submission" date="2024-02" db="EMBL/GenBank/DDBJ databases">
        <title>Lysobacter Genome Sequencing and Mining.</title>
        <authorList>
            <person name="Bierman J."/>
            <person name="Walker M.C."/>
        </authorList>
    </citation>
    <scope>NUCLEOTIDE SEQUENCE [LARGE SCALE GENOMIC DNA]</scope>
    <source>
        <strain evidence="3 4">PB6250</strain>
    </source>
</reference>
<dbReference type="GO" id="GO:0032259">
    <property type="term" value="P:methylation"/>
    <property type="evidence" value="ECO:0007669"/>
    <property type="project" value="UniProtKB-KW"/>
</dbReference>
<organism evidence="3 4">
    <name type="scientific">Lysobacter firmicutimachus</name>
    <dbReference type="NCBI Taxonomy" id="1792846"/>
    <lineage>
        <taxon>Bacteria</taxon>
        <taxon>Pseudomonadati</taxon>
        <taxon>Pseudomonadota</taxon>
        <taxon>Gammaproteobacteria</taxon>
        <taxon>Lysobacterales</taxon>
        <taxon>Lysobacteraceae</taxon>
        <taxon>Lysobacter</taxon>
    </lineage>
</organism>
<protein>
    <submittedName>
        <fullName evidence="3">N-6 DNA methylase</fullName>
    </submittedName>
</protein>
<dbReference type="SUPFAM" id="SSF53335">
    <property type="entry name" value="S-adenosyl-L-methionine-dependent methyltransferases"/>
    <property type="match status" value="1"/>
</dbReference>
<keyword evidence="3" id="KW-0489">Methyltransferase</keyword>
<dbReference type="InterPro" id="IPR003356">
    <property type="entry name" value="DNA_methylase_A-5"/>
</dbReference>
<feature type="domain" description="DNA methylase adenine-specific" evidence="2">
    <location>
        <begin position="8"/>
        <end position="218"/>
    </location>
</feature>